<proteinExistence type="predicted"/>
<protein>
    <submittedName>
        <fullName evidence="1">DNA polymerase III</fullName>
    </submittedName>
</protein>
<evidence type="ECO:0000313" key="2">
    <source>
        <dbReference type="Proteomes" id="UP001527099"/>
    </source>
</evidence>
<evidence type="ECO:0000313" key="1">
    <source>
        <dbReference type="EMBL" id="MCY9697919.1"/>
    </source>
</evidence>
<comment type="caution">
    <text evidence="1">The sequence shown here is derived from an EMBL/GenBank/DDBJ whole genome shotgun (WGS) entry which is preliminary data.</text>
</comment>
<dbReference type="Proteomes" id="UP001527099">
    <property type="component" value="Unassembled WGS sequence"/>
</dbReference>
<gene>
    <name evidence="1" type="ORF">M5X19_34435</name>
</gene>
<organism evidence="1 2">
    <name type="scientific">Paenibacillus alginolyticus</name>
    <dbReference type="NCBI Taxonomy" id="59839"/>
    <lineage>
        <taxon>Bacteria</taxon>
        <taxon>Bacillati</taxon>
        <taxon>Bacillota</taxon>
        <taxon>Bacilli</taxon>
        <taxon>Bacillales</taxon>
        <taxon>Paenibacillaceae</taxon>
        <taxon>Paenibacillus</taxon>
    </lineage>
</organism>
<accession>A0ABT4GNX6</accession>
<keyword evidence="2" id="KW-1185">Reference proteome</keyword>
<sequence length="168" mass="19621">MKKQLLYHACLPENHEYHVPLTQIMEEGITPSTKSNYWYSNGGKVKKNIADKLRPTNAPDWLDFNSAIGVNIEKTVSKALCFPVFTDKIMVFDSEVSMLIYDQAFYDDNQYTFEEALDFDTGEAIEDLIQKYWERMMTLEDYLKEIPYKKPEILLFQLVPSNLIQVSE</sequence>
<reference evidence="1 2" key="1">
    <citation type="submission" date="2022-05" db="EMBL/GenBank/DDBJ databases">
        <title>Genome Sequencing of Bee-Associated Microbes.</title>
        <authorList>
            <person name="Dunlap C."/>
        </authorList>
    </citation>
    <scope>NUCLEOTIDE SEQUENCE [LARGE SCALE GENOMIC DNA]</scope>
    <source>
        <strain evidence="1 2">NRRL B-14421</strain>
    </source>
</reference>
<dbReference type="RefSeq" id="WP_268618477.1">
    <property type="nucleotide sequence ID" value="NZ_JAMDMX010000175.1"/>
</dbReference>
<name>A0ABT4GNX6_9BACL</name>
<dbReference type="EMBL" id="JAMDMX010000175">
    <property type="protein sequence ID" value="MCY9697919.1"/>
    <property type="molecule type" value="Genomic_DNA"/>
</dbReference>